<feature type="compositionally biased region" description="Basic residues" evidence="1">
    <location>
        <begin position="1"/>
        <end position="14"/>
    </location>
</feature>
<dbReference type="Proteomes" id="UP000499080">
    <property type="component" value="Unassembled WGS sequence"/>
</dbReference>
<keyword evidence="3" id="KW-1185">Reference proteome</keyword>
<feature type="region of interest" description="Disordered" evidence="1">
    <location>
        <begin position="1"/>
        <end position="25"/>
    </location>
</feature>
<gene>
    <name evidence="2" type="ORF">AVEN_65658_1</name>
</gene>
<feature type="region of interest" description="Disordered" evidence="1">
    <location>
        <begin position="133"/>
        <end position="156"/>
    </location>
</feature>
<feature type="region of interest" description="Disordered" evidence="1">
    <location>
        <begin position="39"/>
        <end position="70"/>
    </location>
</feature>
<proteinExistence type="predicted"/>
<evidence type="ECO:0000313" key="3">
    <source>
        <dbReference type="Proteomes" id="UP000499080"/>
    </source>
</evidence>
<dbReference type="AlphaFoldDB" id="A0A4Y2RNP0"/>
<comment type="caution">
    <text evidence="2">The sequence shown here is derived from an EMBL/GenBank/DDBJ whole genome shotgun (WGS) entry which is preliminary data.</text>
</comment>
<reference evidence="2 3" key="1">
    <citation type="journal article" date="2019" name="Sci. Rep.">
        <title>Orb-weaving spider Araneus ventricosus genome elucidates the spidroin gene catalogue.</title>
        <authorList>
            <person name="Kono N."/>
            <person name="Nakamura H."/>
            <person name="Ohtoshi R."/>
            <person name="Moran D.A.P."/>
            <person name="Shinohara A."/>
            <person name="Yoshida Y."/>
            <person name="Fujiwara M."/>
            <person name="Mori M."/>
            <person name="Tomita M."/>
            <person name="Arakawa K."/>
        </authorList>
    </citation>
    <scope>NUCLEOTIDE SEQUENCE [LARGE SCALE GENOMIC DNA]</scope>
</reference>
<protein>
    <submittedName>
        <fullName evidence="2">Uncharacterized protein</fullName>
    </submittedName>
</protein>
<organism evidence="2 3">
    <name type="scientific">Araneus ventricosus</name>
    <name type="common">Orbweaver spider</name>
    <name type="synonym">Epeira ventricosa</name>
    <dbReference type="NCBI Taxonomy" id="182803"/>
    <lineage>
        <taxon>Eukaryota</taxon>
        <taxon>Metazoa</taxon>
        <taxon>Ecdysozoa</taxon>
        <taxon>Arthropoda</taxon>
        <taxon>Chelicerata</taxon>
        <taxon>Arachnida</taxon>
        <taxon>Araneae</taxon>
        <taxon>Araneomorphae</taxon>
        <taxon>Entelegynae</taxon>
        <taxon>Araneoidea</taxon>
        <taxon>Araneidae</taxon>
        <taxon>Araneus</taxon>
    </lineage>
</organism>
<name>A0A4Y2RNP0_ARAVE</name>
<feature type="compositionally biased region" description="Polar residues" evidence="1">
    <location>
        <begin position="145"/>
        <end position="156"/>
    </location>
</feature>
<evidence type="ECO:0000313" key="2">
    <source>
        <dbReference type="EMBL" id="GBN77271.1"/>
    </source>
</evidence>
<dbReference type="EMBL" id="BGPR01017779">
    <property type="protein sequence ID" value="GBN77271.1"/>
    <property type="molecule type" value="Genomic_DNA"/>
</dbReference>
<sequence>MRVRRLEKRFRTRGTHTAGDTRNQSCSARRHLWNFHLPQTSIGVDPRGSEDNEPTNRLPSLSLGHPPSFPSSAFHNPAPPHSGCFTGEKQGVSCFLRFRKRNTHGGGIAMGQRIMALVPIARGFVRWLQHSGETSVNDPKVEGSGQRTQYSSYGQL</sequence>
<accession>A0A4Y2RNP0</accession>
<evidence type="ECO:0000256" key="1">
    <source>
        <dbReference type="SAM" id="MobiDB-lite"/>
    </source>
</evidence>